<evidence type="ECO:0000256" key="3">
    <source>
        <dbReference type="ARBA" id="ARBA00023015"/>
    </source>
</evidence>
<comment type="subcellular location">
    <subcellularLocation>
        <location evidence="1 8 9">Nucleus</location>
    </subcellularLocation>
</comment>
<gene>
    <name evidence="12" type="ORF">KP509_19G069000</name>
</gene>
<feature type="region of interest" description="Disordered" evidence="10">
    <location>
        <begin position="110"/>
        <end position="140"/>
    </location>
</feature>
<dbReference type="PANTHER" id="PTHR45940">
    <property type="entry name" value="WUSCHEL-RELATED HOMEOBOX 1-RELATED"/>
    <property type="match status" value="1"/>
</dbReference>
<dbReference type="InterPro" id="IPR009057">
    <property type="entry name" value="Homeodomain-like_sf"/>
</dbReference>
<dbReference type="AlphaFoldDB" id="A0A8T2SN90"/>
<dbReference type="Proteomes" id="UP000825935">
    <property type="component" value="Chromosome 19"/>
</dbReference>
<dbReference type="Gene3D" id="1.10.10.60">
    <property type="entry name" value="Homeodomain-like"/>
    <property type="match status" value="1"/>
</dbReference>
<proteinExistence type="inferred from homology"/>
<feature type="domain" description="Homeobox" evidence="11">
    <location>
        <begin position="133"/>
        <end position="198"/>
    </location>
</feature>
<dbReference type="EMBL" id="CM035424">
    <property type="protein sequence ID" value="KAH7352887.1"/>
    <property type="molecule type" value="Genomic_DNA"/>
</dbReference>
<evidence type="ECO:0000256" key="6">
    <source>
        <dbReference type="ARBA" id="ARBA00023242"/>
    </source>
</evidence>
<dbReference type="InterPro" id="IPR044555">
    <property type="entry name" value="WUSCHEL-like"/>
</dbReference>
<evidence type="ECO:0000256" key="7">
    <source>
        <dbReference type="ARBA" id="ARBA00024040"/>
    </source>
</evidence>
<evidence type="ECO:0000256" key="10">
    <source>
        <dbReference type="SAM" id="MobiDB-lite"/>
    </source>
</evidence>
<sequence length="724" mass="78413">MVFHLAFEDHIRQHLLKPQMMSSSPSDQLSQMNATSLPARSSHASVLPRSLDVTHLARPSSSSENSIFMQCMQKLGHHPSPRDTRSVAQENNGEILNTCCLNKVEVGDEQHGAGGGANSSSTSSNGTTNTSGACTPRPRWCPTPEQIKVLETLFNSGTTTPTRDMIVDIASCLKQFGSIVEANVFYWFQNRKARAKRKLRIQAQLHQESAGATSISASSSPMNGEVCPAFLQGGKAMRRVCSKTSSKTSPAYNADDCLSPSLMSAHVVRSTDYHHHQPRTCGGFYMNGLKHSNHLICRSASDFLTHSRERSPQSMNSSENSCEIAPLHCSSGRSALDMLMNGCNTNGSKQHINGINQASLVPHVTTVASTIPASHDCSSHHHLLHSISQINTDPDVFGHVSYRNVSELPVSANVTSIPPVGCSALGNVASSCDAMIRSSCSPNPILQEMSYPETMSPVFQTPVSAFLTYGMHVPAPQSSPSPFATNFSSTVPHERITSFQLPAKRSWMEALMAQESVPKTNSPSLMTVTDIDTNTNYSPAPVSMQNLNGNDFQTENIATAINGIGIKKNVISPSDPSNFLGKHQQNCNQVSLLVNSNIPDFTRLAVDGDGVPAPQLDVIKGDNQHSYETTATTCTEQQHTHSSASSDVSYQLPLDVLERNQMKDHGCLESLLGNPSCTQATQVLQSDKQVASFSEICSLPRMNHHCDNLPLWEALVPYMSIGSL</sequence>
<keyword evidence="6 8" id="KW-0539">Nucleus</keyword>
<keyword evidence="8 9" id="KW-0371">Homeobox</keyword>
<dbReference type="PANTHER" id="PTHR45940:SF13">
    <property type="entry name" value="WUSCHEL-RELATED HOMEOBOX 1"/>
    <property type="match status" value="1"/>
</dbReference>
<dbReference type="CDD" id="cd00086">
    <property type="entry name" value="homeodomain"/>
    <property type="match status" value="1"/>
</dbReference>
<evidence type="ECO:0000259" key="11">
    <source>
        <dbReference type="PROSITE" id="PS50071"/>
    </source>
</evidence>
<evidence type="ECO:0000313" key="13">
    <source>
        <dbReference type="Proteomes" id="UP000825935"/>
    </source>
</evidence>
<keyword evidence="2" id="KW-0217">Developmental protein</keyword>
<evidence type="ECO:0000256" key="5">
    <source>
        <dbReference type="ARBA" id="ARBA00023163"/>
    </source>
</evidence>
<dbReference type="PROSITE" id="PS50071">
    <property type="entry name" value="HOMEOBOX_2"/>
    <property type="match status" value="1"/>
</dbReference>
<name>A0A8T2SN90_CERRI</name>
<evidence type="ECO:0000256" key="9">
    <source>
        <dbReference type="RuleBase" id="RU000682"/>
    </source>
</evidence>
<protein>
    <recommendedName>
        <fullName evidence="11">Homeobox domain-containing protein</fullName>
    </recommendedName>
</protein>
<dbReference type="OrthoDB" id="6159439at2759"/>
<comment type="similarity">
    <text evidence="7">Belongs to the WUS homeobox family.</text>
</comment>
<feature type="DNA-binding region" description="Homeobox" evidence="8">
    <location>
        <begin position="135"/>
        <end position="199"/>
    </location>
</feature>
<keyword evidence="13" id="KW-1185">Reference proteome</keyword>
<evidence type="ECO:0000256" key="8">
    <source>
        <dbReference type="PROSITE-ProRule" id="PRU00108"/>
    </source>
</evidence>
<evidence type="ECO:0000313" key="12">
    <source>
        <dbReference type="EMBL" id="KAH7352887.1"/>
    </source>
</evidence>
<evidence type="ECO:0000256" key="2">
    <source>
        <dbReference type="ARBA" id="ARBA00022473"/>
    </source>
</evidence>
<dbReference type="SUPFAM" id="SSF46689">
    <property type="entry name" value="Homeodomain-like"/>
    <property type="match status" value="1"/>
</dbReference>
<dbReference type="SMART" id="SM00389">
    <property type="entry name" value="HOX"/>
    <property type="match status" value="1"/>
</dbReference>
<feature type="compositionally biased region" description="Low complexity" evidence="10">
    <location>
        <begin position="118"/>
        <end position="133"/>
    </location>
</feature>
<dbReference type="GO" id="GO:0005634">
    <property type="term" value="C:nucleus"/>
    <property type="evidence" value="ECO:0007669"/>
    <property type="project" value="UniProtKB-SubCell"/>
</dbReference>
<dbReference type="GO" id="GO:0003677">
    <property type="term" value="F:DNA binding"/>
    <property type="evidence" value="ECO:0007669"/>
    <property type="project" value="UniProtKB-UniRule"/>
</dbReference>
<reference evidence="12" key="1">
    <citation type="submission" date="2021-08" db="EMBL/GenBank/DDBJ databases">
        <title>WGS assembly of Ceratopteris richardii.</title>
        <authorList>
            <person name="Marchant D.B."/>
            <person name="Chen G."/>
            <person name="Jenkins J."/>
            <person name="Shu S."/>
            <person name="Leebens-Mack J."/>
            <person name="Grimwood J."/>
            <person name="Schmutz J."/>
            <person name="Soltis P."/>
            <person name="Soltis D."/>
            <person name="Chen Z.-H."/>
        </authorList>
    </citation>
    <scope>NUCLEOTIDE SEQUENCE</scope>
    <source>
        <strain evidence="12">Whitten #5841</strain>
        <tissue evidence="12">Leaf</tissue>
    </source>
</reference>
<accession>A0A8T2SN90</accession>
<dbReference type="GO" id="GO:0099402">
    <property type="term" value="P:plant organ development"/>
    <property type="evidence" value="ECO:0007669"/>
    <property type="project" value="InterPro"/>
</dbReference>
<organism evidence="12 13">
    <name type="scientific">Ceratopteris richardii</name>
    <name type="common">Triangle waterfern</name>
    <dbReference type="NCBI Taxonomy" id="49495"/>
    <lineage>
        <taxon>Eukaryota</taxon>
        <taxon>Viridiplantae</taxon>
        <taxon>Streptophyta</taxon>
        <taxon>Embryophyta</taxon>
        <taxon>Tracheophyta</taxon>
        <taxon>Polypodiopsida</taxon>
        <taxon>Polypodiidae</taxon>
        <taxon>Polypodiales</taxon>
        <taxon>Pteridineae</taxon>
        <taxon>Pteridaceae</taxon>
        <taxon>Parkerioideae</taxon>
        <taxon>Ceratopteris</taxon>
    </lineage>
</organism>
<keyword evidence="3" id="KW-0805">Transcription regulation</keyword>
<evidence type="ECO:0000256" key="4">
    <source>
        <dbReference type="ARBA" id="ARBA00023125"/>
    </source>
</evidence>
<comment type="caution">
    <text evidence="12">The sequence shown here is derived from an EMBL/GenBank/DDBJ whole genome shotgun (WGS) entry which is preliminary data.</text>
</comment>
<keyword evidence="4 8" id="KW-0238">DNA-binding</keyword>
<evidence type="ECO:0000256" key="1">
    <source>
        <dbReference type="ARBA" id="ARBA00004123"/>
    </source>
</evidence>
<keyword evidence="5" id="KW-0804">Transcription</keyword>
<dbReference type="Pfam" id="PF00046">
    <property type="entry name" value="Homeodomain"/>
    <property type="match status" value="1"/>
</dbReference>
<dbReference type="GO" id="GO:0003700">
    <property type="term" value="F:DNA-binding transcription factor activity"/>
    <property type="evidence" value="ECO:0007669"/>
    <property type="project" value="InterPro"/>
</dbReference>
<dbReference type="InterPro" id="IPR001356">
    <property type="entry name" value="HD"/>
</dbReference>